<feature type="transmembrane region" description="Helical" evidence="8">
    <location>
        <begin position="231"/>
        <end position="249"/>
    </location>
</feature>
<name>A0ABV2GP00_9HYPH</name>
<keyword evidence="4" id="KW-1003">Cell membrane</keyword>
<proteinExistence type="inferred from homology"/>
<evidence type="ECO:0000256" key="2">
    <source>
        <dbReference type="ARBA" id="ARBA00007069"/>
    </source>
</evidence>
<evidence type="ECO:0000256" key="7">
    <source>
        <dbReference type="ARBA" id="ARBA00023136"/>
    </source>
</evidence>
<evidence type="ECO:0000256" key="8">
    <source>
        <dbReference type="RuleBase" id="RU363032"/>
    </source>
</evidence>
<evidence type="ECO:0000256" key="6">
    <source>
        <dbReference type="ARBA" id="ARBA00022989"/>
    </source>
</evidence>
<reference evidence="10 11" key="1">
    <citation type="submission" date="2024-06" db="EMBL/GenBank/DDBJ databases">
        <title>Genomic Encyclopedia of Type Strains, Phase IV (KMG-IV): sequencing the most valuable type-strain genomes for metagenomic binning, comparative biology and taxonomic classification.</title>
        <authorList>
            <person name="Goeker M."/>
        </authorList>
    </citation>
    <scope>NUCLEOTIDE SEQUENCE [LARGE SCALE GENOMIC DNA]</scope>
    <source>
        <strain evidence="10 11">DSM 100022</strain>
    </source>
</reference>
<dbReference type="InterPro" id="IPR000515">
    <property type="entry name" value="MetI-like"/>
</dbReference>
<keyword evidence="7 8" id="KW-0472">Membrane</keyword>
<organism evidence="10 11">
    <name type="scientific">Mesorhizobium robiniae</name>
    <dbReference type="NCBI Taxonomy" id="559315"/>
    <lineage>
        <taxon>Bacteria</taxon>
        <taxon>Pseudomonadati</taxon>
        <taxon>Pseudomonadota</taxon>
        <taxon>Alphaproteobacteria</taxon>
        <taxon>Hyphomicrobiales</taxon>
        <taxon>Phyllobacteriaceae</taxon>
        <taxon>Mesorhizobium</taxon>
    </lineage>
</organism>
<keyword evidence="3 8" id="KW-0813">Transport</keyword>
<keyword evidence="11" id="KW-1185">Reference proteome</keyword>
<dbReference type="EMBL" id="JBEPMC010000005">
    <property type="protein sequence ID" value="MET3580015.1"/>
    <property type="molecule type" value="Genomic_DNA"/>
</dbReference>
<comment type="caution">
    <text evidence="10">The sequence shown here is derived from an EMBL/GenBank/DDBJ whole genome shotgun (WGS) entry which is preliminary data.</text>
</comment>
<dbReference type="PROSITE" id="PS50928">
    <property type="entry name" value="ABC_TM1"/>
    <property type="match status" value="1"/>
</dbReference>
<dbReference type="Proteomes" id="UP001549204">
    <property type="component" value="Unassembled WGS sequence"/>
</dbReference>
<accession>A0ABV2GP00</accession>
<dbReference type="CDD" id="cd06261">
    <property type="entry name" value="TM_PBP2"/>
    <property type="match status" value="1"/>
</dbReference>
<keyword evidence="6 8" id="KW-1133">Transmembrane helix</keyword>
<feature type="transmembrane region" description="Helical" evidence="8">
    <location>
        <begin position="77"/>
        <end position="98"/>
    </location>
</feature>
<feature type="transmembrane region" description="Helical" evidence="8">
    <location>
        <begin position="105"/>
        <end position="126"/>
    </location>
</feature>
<dbReference type="InterPro" id="IPR035906">
    <property type="entry name" value="MetI-like_sf"/>
</dbReference>
<dbReference type="RefSeq" id="WP_354491666.1">
    <property type="nucleotide sequence ID" value="NZ_JBEPMC010000005.1"/>
</dbReference>
<dbReference type="PANTHER" id="PTHR42929">
    <property type="entry name" value="INNER MEMBRANE ABC TRANSPORTER PERMEASE PROTEIN YDCU-RELATED-RELATED"/>
    <property type="match status" value="1"/>
</dbReference>
<evidence type="ECO:0000256" key="4">
    <source>
        <dbReference type="ARBA" id="ARBA00022475"/>
    </source>
</evidence>
<dbReference type="Gene3D" id="1.10.3720.10">
    <property type="entry name" value="MetI-like"/>
    <property type="match status" value="1"/>
</dbReference>
<evidence type="ECO:0000259" key="9">
    <source>
        <dbReference type="PROSITE" id="PS50928"/>
    </source>
</evidence>
<feature type="domain" description="ABC transmembrane type-1" evidence="9">
    <location>
        <begin position="73"/>
        <end position="279"/>
    </location>
</feature>
<keyword evidence="5 8" id="KW-0812">Transmembrane</keyword>
<dbReference type="SUPFAM" id="SSF161098">
    <property type="entry name" value="MetI-like"/>
    <property type="match status" value="1"/>
</dbReference>
<gene>
    <name evidence="10" type="ORF">ABID19_003053</name>
</gene>
<dbReference type="Pfam" id="PF00528">
    <property type="entry name" value="BPD_transp_1"/>
    <property type="match status" value="1"/>
</dbReference>
<comment type="subcellular location">
    <subcellularLocation>
        <location evidence="1 8">Cell membrane</location>
        <topology evidence="1 8">Multi-pass membrane protein</topology>
    </subcellularLocation>
</comment>
<evidence type="ECO:0000313" key="10">
    <source>
        <dbReference type="EMBL" id="MET3580015.1"/>
    </source>
</evidence>
<dbReference type="PANTHER" id="PTHR42929:SF5">
    <property type="entry name" value="ABC TRANSPORTER PERMEASE PROTEIN"/>
    <property type="match status" value="1"/>
</dbReference>
<evidence type="ECO:0000256" key="5">
    <source>
        <dbReference type="ARBA" id="ARBA00022692"/>
    </source>
</evidence>
<feature type="transmembrane region" description="Helical" evidence="8">
    <location>
        <begin position="261"/>
        <end position="280"/>
    </location>
</feature>
<protein>
    <submittedName>
        <fullName evidence="10">Spermidine/putrescine transport system permease protein</fullName>
    </submittedName>
</protein>
<comment type="similarity">
    <text evidence="2">Belongs to the binding-protein-dependent transport system permease family. CysTW subfamily.</text>
</comment>
<evidence type="ECO:0000313" key="11">
    <source>
        <dbReference type="Proteomes" id="UP001549204"/>
    </source>
</evidence>
<feature type="transmembrane region" description="Helical" evidence="8">
    <location>
        <begin position="21"/>
        <end position="40"/>
    </location>
</feature>
<sequence>MADTKAPAISQARAQPVLKPFFLAIPVVLFLLAFFVLPLIDNGMRSFANAETDGFTLSRYVSLLTDPFYFRVVAETILLSTVVTVISIVIGYPVAYFLVRKAGRWSGLVIFLLIAPLLTSIIMRTFGWQVLFARRGLVNNLLVEQLGIISAPLRLTNSPEIAIAALVHVLVPFMVLSISSVLQGLDRHIEESAKILGAGRFRTFWEVTLPLSLDGVGTGAILVFMIANGSFVTLVLLGGGFQTLPLMIYQQFNTTRDFGMASAMSTILLVIAILCLWLQLRLVRRKGA</sequence>
<evidence type="ECO:0000256" key="1">
    <source>
        <dbReference type="ARBA" id="ARBA00004651"/>
    </source>
</evidence>
<evidence type="ECO:0000256" key="3">
    <source>
        <dbReference type="ARBA" id="ARBA00022448"/>
    </source>
</evidence>
<feature type="transmembrane region" description="Helical" evidence="8">
    <location>
        <begin position="161"/>
        <end position="182"/>
    </location>
</feature>